<feature type="domain" description="C2H2-type" evidence="11">
    <location>
        <begin position="97"/>
        <end position="124"/>
    </location>
</feature>
<comment type="similarity">
    <text evidence="2">Belongs to the krueppel C2H2-type zinc-finger protein family.</text>
</comment>
<evidence type="ECO:0000256" key="8">
    <source>
        <dbReference type="ARBA" id="ARBA00023163"/>
    </source>
</evidence>
<dbReference type="PROSITE" id="PS00028">
    <property type="entry name" value="ZINC_FINGER_C2H2_1"/>
    <property type="match status" value="3"/>
</dbReference>
<dbReference type="GO" id="GO:0000981">
    <property type="term" value="F:DNA-binding transcription factor activity, RNA polymerase II-specific"/>
    <property type="evidence" value="ECO:0007669"/>
    <property type="project" value="TreeGrafter"/>
</dbReference>
<evidence type="ECO:0000256" key="7">
    <source>
        <dbReference type="ARBA" id="ARBA00023015"/>
    </source>
</evidence>
<evidence type="ECO:0000256" key="3">
    <source>
        <dbReference type="ARBA" id="ARBA00022723"/>
    </source>
</evidence>
<keyword evidence="3" id="KW-0479">Metal-binding</keyword>
<reference evidence="12" key="2">
    <citation type="submission" date="2025-09" db="UniProtKB">
        <authorList>
            <consortium name="Ensembl"/>
        </authorList>
    </citation>
    <scope>IDENTIFICATION</scope>
</reference>
<evidence type="ECO:0000313" key="13">
    <source>
        <dbReference type="Proteomes" id="UP000694406"/>
    </source>
</evidence>
<evidence type="ECO:0000256" key="5">
    <source>
        <dbReference type="ARBA" id="ARBA00022771"/>
    </source>
</evidence>
<keyword evidence="5 10" id="KW-0863">Zinc-finger</keyword>
<dbReference type="FunFam" id="3.30.160.60:FF:000933">
    <property type="entry name" value="zinc finger protein 771"/>
    <property type="match status" value="1"/>
</dbReference>
<dbReference type="Gene3D" id="3.30.160.60">
    <property type="entry name" value="Classic Zinc Finger"/>
    <property type="match status" value="4"/>
</dbReference>
<feature type="domain" description="C2H2-type" evidence="11">
    <location>
        <begin position="69"/>
        <end position="96"/>
    </location>
</feature>
<dbReference type="FunFam" id="3.30.160.60:FF:000953">
    <property type="entry name" value="Zinc finger protein 691"/>
    <property type="match status" value="1"/>
</dbReference>
<evidence type="ECO:0000256" key="6">
    <source>
        <dbReference type="ARBA" id="ARBA00022833"/>
    </source>
</evidence>
<keyword evidence="8" id="KW-0804">Transcription</keyword>
<dbReference type="FunFam" id="3.30.160.60:FF:000358">
    <property type="entry name" value="zinc finger protein 24"/>
    <property type="match status" value="1"/>
</dbReference>
<dbReference type="FunFam" id="3.30.160.60:FF:002343">
    <property type="entry name" value="Zinc finger protein 33A"/>
    <property type="match status" value="1"/>
</dbReference>
<keyword evidence="13" id="KW-1185">Reference proteome</keyword>
<evidence type="ECO:0000256" key="4">
    <source>
        <dbReference type="ARBA" id="ARBA00022737"/>
    </source>
</evidence>
<dbReference type="GO" id="GO:0008270">
    <property type="term" value="F:zinc ion binding"/>
    <property type="evidence" value="ECO:0007669"/>
    <property type="project" value="UniProtKB-KW"/>
</dbReference>
<dbReference type="InterPro" id="IPR013087">
    <property type="entry name" value="Znf_C2H2_type"/>
</dbReference>
<dbReference type="AlphaFoldDB" id="A0A8C5SS60"/>
<dbReference type="PANTHER" id="PTHR14196">
    <property type="entry name" value="ODD-SKIPPED - RELATED"/>
    <property type="match status" value="1"/>
</dbReference>
<dbReference type="Ensembl" id="ENSLLTT00000021719.1">
    <property type="protein sequence ID" value="ENSLLTP00000020945.1"/>
    <property type="gene ID" value="ENSLLTG00000015653.1"/>
</dbReference>
<dbReference type="Pfam" id="PF13465">
    <property type="entry name" value="zf-H2C2_2"/>
    <property type="match status" value="1"/>
</dbReference>
<dbReference type="PANTHER" id="PTHR14196:SF12">
    <property type="entry name" value="ZINC FINGER PROTEIN 208-LIKE"/>
    <property type="match status" value="1"/>
</dbReference>
<dbReference type="SMART" id="SM00355">
    <property type="entry name" value="ZnF_C2H2"/>
    <property type="match status" value="4"/>
</dbReference>
<comment type="subcellular location">
    <subcellularLocation>
        <location evidence="1">Nucleus</location>
    </subcellularLocation>
</comment>
<sequence>MVRPDYMEFNGNLLEENMYEFPGISMVEEGSHSEAAVEAASFCAKVPGCASSIPDSFNDQKSTVREKPYKCSFCGESFKQRSYLVKHERTHTGEKPYQCSVCGKSFSQSSHIITHERTHTGEKPYQCSDCGKSFNRKANLLAHERTHTGEKPYACSECGKCFSQSSWHEKMHMGDKVSTGYLCSPCQGEIPAKILTAIWDLKQIRNSIILNQFYYFEGNSR</sequence>
<organism evidence="12 13">
    <name type="scientific">Laticauda laticaudata</name>
    <name type="common">Blue-ringed sea krait</name>
    <name type="synonym">Blue-lipped sea krait</name>
    <dbReference type="NCBI Taxonomy" id="8630"/>
    <lineage>
        <taxon>Eukaryota</taxon>
        <taxon>Metazoa</taxon>
        <taxon>Chordata</taxon>
        <taxon>Craniata</taxon>
        <taxon>Vertebrata</taxon>
        <taxon>Euteleostomi</taxon>
        <taxon>Lepidosauria</taxon>
        <taxon>Squamata</taxon>
        <taxon>Bifurcata</taxon>
        <taxon>Unidentata</taxon>
        <taxon>Episquamata</taxon>
        <taxon>Toxicofera</taxon>
        <taxon>Serpentes</taxon>
        <taxon>Colubroidea</taxon>
        <taxon>Elapidae</taxon>
        <taxon>Laticaudinae</taxon>
        <taxon>Laticauda</taxon>
    </lineage>
</organism>
<keyword evidence="6" id="KW-0862">Zinc</keyword>
<name>A0A8C5SS60_LATLA</name>
<dbReference type="GeneTree" id="ENSGT00940000154411"/>
<reference evidence="12" key="1">
    <citation type="submission" date="2025-08" db="UniProtKB">
        <authorList>
            <consortium name="Ensembl"/>
        </authorList>
    </citation>
    <scope>IDENTIFICATION</scope>
</reference>
<proteinExistence type="inferred from homology"/>
<evidence type="ECO:0000256" key="9">
    <source>
        <dbReference type="ARBA" id="ARBA00023242"/>
    </source>
</evidence>
<dbReference type="Pfam" id="PF00096">
    <property type="entry name" value="zf-C2H2"/>
    <property type="match status" value="1"/>
</dbReference>
<dbReference type="InterPro" id="IPR050717">
    <property type="entry name" value="C2H2-ZF_Transcription_Reg"/>
</dbReference>
<keyword evidence="7" id="KW-0805">Transcription regulation</keyword>
<dbReference type="SUPFAM" id="SSF57667">
    <property type="entry name" value="beta-beta-alpha zinc fingers"/>
    <property type="match status" value="2"/>
</dbReference>
<protein>
    <recommendedName>
        <fullName evidence="11">C2H2-type domain-containing protein</fullName>
    </recommendedName>
</protein>
<dbReference type="Proteomes" id="UP000694406">
    <property type="component" value="Unplaced"/>
</dbReference>
<dbReference type="GO" id="GO:0005634">
    <property type="term" value="C:nucleus"/>
    <property type="evidence" value="ECO:0007669"/>
    <property type="project" value="UniProtKB-SubCell"/>
</dbReference>
<keyword evidence="4" id="KW-0677">Repeat</keyword>
<evidence type="ECO:0000256" key="1">
    <source>
        <dbReference type="ARBA" id="ARBA00004123"/>
    </source>
</evidence>
<evidence type="ECO:0000313" key="12">
    <source>
        <dbReference type="Ensembl" id="ENSLLTP00000020945.1"/>
    </source>
</evidence>
<evidence type="ECO:0000256" key="2">
    <source>
        <dbReference type="ARBA" id="ARBA00006991"/>
    </source>
</evidence>
<evidence type="ECO:0000259" key="11">
    <source>
        <dbReference type="PROSITE" id="PS50157"/>
    </source>
</evidence>
<accession>A0A8C5SS60</accession>
<dbReference type="GO" id="GO:0000977">
    <property type="term" value="F:RNA polymerase II transcription regulatory region sequence-specific DNA binding"/>
    <property type="evidence" value="ECO:0007669"/>
    <property type="project" value="TreeGrafter"/>
</dbReference>
<evidence type="ECO:0000256" key="10">
    <source>
        <dbReference type="PROSITE-ProRule" id="PRU00042"/>
    </source>
</evidence>
<keyword evidence="9" id="KW-0539">Nucleus</keyword>
<dbReference type="InterPro" id="IPR036236">
    <property type="entry name" value="Znf_C2H2_sf"/>
</dbReference>
<feature type="domain" description="C2H2-type" evidence="11">
    <location>
        <begin position="125"/>
        <end position="152"/>
    </location>
</feature>
<dbReference type="PROSITE" id="PS50157">
    <property type="entry name" value="ZINC_FINGER_C2H2_2"/>
    <property type="match status" value="3"/>
</dbReference>